<dbReference type="AlphaFoldDB" id="A0A1I6HBP5"/>
<evidence type="ECO:0000313" key="2">
    <source>
        <dbReference type="EMBL" id="SFR51791.1"/>
    </source>
</evidence>
<keyword evidence="3" id="KW-1185">Reference proteome</keyword>
<feature type="compositionally biased region" description="Basic and acidic residues" evidence="1">
    <location>
        <begin position="53"/>
        <end position="63"/>
    </location>
</feature>
<organism evidence="2 3">
    <name type="scientific">Halorubrum sodomense</name>
    <dbReference type="NCBI Taxonomy" id="35743"/>
    <lineage>
        <taxon>Archaea</taxon>
        <taxon>Methanobacteriati</taxon>
        <taxon>Methanobacteriota</taxon>
        <taxon>Stenosarchaea group</taxon>
        <taxon>Halobacteria</taxon>
        <taxon>Halobacteriales</taxon>
        <taxon>Haloferacaceae</taxon>
        <taxon>Halorubrum</taxon>
    </lineage>
</organism>
<dbReference type="EMBL" id="FOYN01000003">
    <property type="protein sequence ID" value="SFR51791.1"/>
    <property type="molecule type" value="Genomic_DNA"/>
</dbReference>
<proteinExistence type="predicted"/>
<name>A0A1I6HBP5_HALSD</name>
<sequence>MVFQFVRAVASVARVARVHDAPILVTRCRDDEFSQPLRRAAETHLPCRATDLPSDHPPGHDTASRTASGTSARPTSLTDEVSA</sequence>
<accession>A0A1I6HBP5</accession>
<protein>
    <submittedName>
        <fullName evidence="2">Uncharacterized protein</fullName>
    </submittedName>
</protein>
<feature type="compositionally biased region" description="Polar residues" evidence="1">
    <location>
        <begin position="64"/>
        <end position="83"/>
    </location>
</feature>
<dbReference type="Proteomes" id="UP000198932">
    <property type="component" value="Unassembled WGS sequence"/>
</dbReference>
<evidence type="ECO:0000256" key="1">
    <source>
        <dbReference type="SAM" id="MobiDB-lite"/>
    </source>
</evidence>
<evidence type="ECO:0000313" key="3">
    <source>
        <dbReference type="Proteomes" id="UP000198932"/>
    </source>
</evidence>
<gene>
    <name evidence="2" type="ORF">SAMN04487937_2636</name>
</gene>
<feature type="region of interest" description="Disordered" evidence="1">
    <location>
        <begin position="43"/>
        <end position="83"/>
    </location>
</feature>
<reference evidence="3" key="1">
    <citation type="submission" date="2016-10" db="EMBL/GenBank/DDBJ databases">
        <authorList>
            <person name="Varghese N."/>
            <person name="Submissions S."/>
        </authorList>
    </citation>
    <scope>NUCLEOTIDE SEQUENCE [LARGE SCALE GENOMIC DNA]</scope>
    <source>
        <strain evidence="3">RD 26</strain>
    </source>
</reference>